<protein>
    <submittedName>
        <fullName evidence="2">SufBD protein</fullName>
    </submittedName>
</protein>
<dbReference type="InterPro" id="IPR000825">
    <property type="entry name" value="SUF_FeS_clus_asmbl_SufBD_core"/>
</dbReference>
<organism evidence="2 3">
    <name type="scientific">candidate division KSB3 bacterium</name>
    <dbReference type="NCBI Taxonomy" id="2044937"/>
    <lineage>
        <taxon>Bacteria</taxon>
        <taxon>candidate division KSB3</taxon>
    </lineage>
</organism>
<dbReference type="AlphaFoldDB" id="A0A9D5Q836"/>
<dbReference type="InterPro" id="IPR055346">
    <property type="entry name" value="Fe-S_cluster_assembly_SufBD"/>
</dbReference>
<feature type="non-terminal residue" evidence="2">
    <location>
        <position position="1"/>
    </location>
</feature>
<dbReference type="Pfam" id="PF01458">
    <property type="entry name" value="SUFBD_core"/>
    <property type="match status" value="1"/>
</dbReference>
<evidence type="ECO:0000313" key="3">
    <source>
        <dbReference type="Proteomes" id="UP000649604"/>
    </source>
</evidence>
<dbReference type="EMBL" id="WJJP01000761">
    <property type="protein sequence ID" value="MBD3327570.1"/>
    <property type="molecule type" value="Genomic_DNA"/>
</dbReference>
<feature type="domain" description="SUF system FeS cluster assembly SufBD core" evidence="1">
    <location>
        <begin position="13"/>
        <end position="170"/>
    </location>
</feature>
<name>A0A9D5Q836_9BACT</name>
<proteinExistence type="predicted"/>
<dbReference type="GO" id="GO:0016226">
    <property type="term" value="P:iron-sulfur cluster assembly"/>
    <property type="evidence" value="ECO:0007669"/>
    <property type="project" value="InterPro"/>
</dbReference>
<sequence>DKGGVKVYPTAKVELQRGAKFNTEFELLKGRVGEIHVDYTTICQARSVMEMTARINGSGEDLIEIKEAGHLAGEGARGVLTSRIAVSDYARAEVYNDLKASAPYTRGHVDCKEIIQGHGVARAIPVVEVGHPKAHVTHEAAIGSVDNKQLETLMARGLSEDDAVNLIIQGLLS</sequence>
<gene>
    <name evidence="2" type="ORF">GF339_23500</name>
</gene>
<accession>A0A9D5Q836</accession>
<evidence type="ECO:0000259" key="1">
    <source>
        <dbReference type="Pfam" id="PF01458"/>
    </source>
</evidence>
<dbReference type="InterPro" id="IPR037284">
    <property type="entry name" value="SUF_FeS_clus_asmbl_SufBD_sf"/>
</dbReference>
<evidence type="ECO:0000313" key="2">
    <source>
        <dbReference type="EMBL" id="MBD3327570.1"/>
    </source>
</evidence>
<comment type="caution">
    <text evidence="2">The sequence shown here is derived from an EMBL/GenBank/DDBJ whole genome shotgun (WGS) entry which is preliminary data.</text>
</comment>
<dbReference type="PANTHER" id="PTHR30508:SF6">
    <property type="entry name" value="UPF0051 PROTEIN MJ0034"/>
    <property type="match status" value="1"/>
</dbReference>
<dbReference type="Proteomes" id="UP000649604">
    <property type="component" value="Unassembled WGS sequence"/>
</dbReference>
<dbReference type="PANTHER" id="PTHR30508">
    <property type="entry name" value="FES CLUSTER ASSEMBLY PROTEIN SUF"/>
    <property type="match status" value="1"/>
</dbReference>
<reference evidence="2" key="1">
    <citation type="submission" date="2019-11" db="EMBL/GenBank/DDBJ databases">
        <title>Microbial mats filling the niche in hypersaline microbial mats.</title>
        <authorList>
            <person name="Wong H.L."/>
            <person name="Macleod F.I."/>
            <person name="White R.A. III"/>
            <person name="Burns B.P."/>
        </authorList>
    </citation>
    <scope>NUCLEOTIDE SEQUENCE</scope>
    <source>
        <strain evidence="2">Rbin_158</strain>
    </source>
</reference>
<dbReference type="SUPFAM" id="SSF101960">
    <property type="entry name" value="Stabilizer of iron transporter SufD"/>
    <property type="match status" value="1"/>
</dbReference>